<organism evidence="4 5">
    <name type="scientific">Methanoplanus endosymbiosus</name>
    <dbReference type="NCBI Taxonomy" id="33865"/>
    <lineage>
        <taxon>Archaea</taxon>
        <taxon>Methanobacteriati</taxon>
        <taxon>Methanobacteriota</taxon>
        <taxon>Stenosarchaea group</taxon>
        <taxon>Methanomicrobia</taxon>
        <taxon>Methanomicrobiales</taxon>
        <taxon>Methanomicrobiaceae</taxon>
        <taxon>Methanoplanus</taxon>
    </lineage>
</organism>
<dbReference type="SUPFAM" id="SSF53756">
    <property type="entry name" value="UDP-Glycosyltransferase/glycogen phosphorylase"/>
    <property type="match status" value="1"/>
</dbReference>
<dbReference type="KEGG" id="mend:L6E24_10610"/>
<keyword evidence="1" id="KW-0808">Transferase</keyword>
<dbReference type="Gene3D" id="3.40.50.2000">
    <property type="entry name" value="Glycogen Phosphorylase B"/>
    <property type="match status" value="2"/>
</dbReference>
<name>A0A9E7PKI8_9EURY</name>
<dbReference type="InterPro" id="IPR028098">
    <property type="entry name" value="Glyco_trans_4-like_N"/>
</dbReference>
<dbReference type="RefSeq" id="WP_257741958.1">
    <property type="nucleotide sequence ID" value="NZ_CP096115.1"/>
</dbReference>
<evidence type="ECO:0000259" key="3">
    <source>
        <dbReference type="Pfam" id="PF13439"/>
    </source>
</evidence>
<dbReference type="EMBL" id="CP096115">
    <property type="protein sequence ID" value="UUX91808.1"/>
    <property type="molecule type" value="Genomic_DNA"/>
</dbReference>
<dbReference type="PANTHER" id="PTHR46401">
    <property type="entry name" value="GLYCOSYLTRANSFERASE WBBK-RELATED"/>
    <property type="match status" value="1"/>
</dbReference>
<dbReference type="Pfam" id="PF13439">
    <property type="entry name" value="Glyco_transf_4"/>
    <property type="match status" value="1"/>
</dbReference>
<evidence type="ECO:0000256" key="1">
    <source>
        <dbReference type="ARBA" id="ARBA00022679"/>
    </source>
</evidence>
<dbReference type="GO" id="GO:0016757">
    <property type="term" value="F:glycosyltransferase activity"/>
    <property type="evidence" value="ECO:0007669"/>
    <property type="project" value="InterPro"/>
</dbReference>
<dbReference type="AlphaFoldDB" id="A0A9E7PKI8"/>
<sequence>MKIGIIAETLNTPSTGIGNYTKNLINDLKNVVPKKDSIYLINHNKTAFPPFQDLIIPNYFPIVKTYSWYPYVTRKIRKSDIDIVHNPTQTPTFFKFKQKYILTVHDISVFTNPETHTMSRVLLHKVLFPKTLKTADKIIAVSKHTKYELIKYFNLPEDKITVIYEAADSIFKPLNKEDKQTIADKYNLNYPFILYVGTLEPRKNIFALIKAFEIIINKNINYKLVIVGKKGWKYKEIFEYIQKKNLHKSIIFTDYIPYADLPGLYNLHSRKHITHSEI</sequence>
<reference evidence="4" key="1">
    <citation type="submission" date="2022-04" db="EMBL/GenBank/DDBJ databases">
        <title>Complete genome of Methanoplanus endosymbiosus DSM 3599.</title>
        <authorList>
            <person name="Chen S.-C."/>
            <person name="You Y.-T."/>
            <person name="Zhou Y.-Z."/>
            <person name="Lai M.-C."/>
        </authorList>
    </citation>
    <scope>NUCLEOTIDE SEQUENCE</scope>
    <source>
        <strain evidence="4">DSM 3599</strain>
    </source>
</reference>
<proteinExistence type="predicted"/>
<dbReference type="Pfam" id="PF00534">
    <property type="entry name" value="Glycos_transf_1"/>
    <property type="match status" value="1"/>
</dbReference>
<evidence type="ECO:0000313" key="5">
    <source>
        <dbReference type="Proteomes" id="UP001060368"/>
    </source>
</evidence>
<feature type="domain" description="Glycosyl transferase family 1" evidence="2">
    <location>
        <begin position="184"/>
        <end position="266"/>
    </location>
</feature>
<protein>
    <submittedName>
        <fullName evidence="4">Glycosyltransferase family 4 protein</fullName>
    </submittedName>
</protein>
<gene>
    <name evidence="4" type="ORF">L6E24_10610</name>
</gene>
<feature type="domain" description="Glycosyltransferase subfamily 4-like N-terminal" evidence="3">
    <location>
        <begin position="52"/>
        <end position="167"/>
    </location>
</feature>
<evidence type="ECO:0000313" key="4">
    <source>
        <dbReference type="EMBL" id="UUX91808.1"/>
    </source>
</evidence>
<keyword evidence="5" id="KW-1185">Reference proteome</keyword>
<dbReference type="InterPro" id="IPR001296">
    <property type="entry name" value="Glyco_trans_1"/>
</dbReference>
<dbReference type="GeneID" id="74308157"/>
<accession>A0A9E7PKI8</accession>
<evidence type="ECO:0000259" key="2">
    <source>
        <dbReference type="Pfam" id="PF00534"/>
    </source>
</evidence>
<dbReference type="CDD" id="cd03809">
    <property type="entry name" value="GT4_MtfB-like"/>
    <property type="match status" value="1"/>
</dbReference>
<dbReference type="Proteomes" id="UP001060368">
    <property type="component" value="Chromosome"/>
</dbReference>
<dbReference type="PANTHER" id="PTHR46401:SF2">
    <property type="entry name" value="GLYCOSYLTRANSFERASE WBBK-RELATED"/>
    <property type="match status" value="1"/>
</dbReference>